<protein>
    <submittedName>
        <fullName evidence="6">OBP4</fullName>
    </submittedName>
</protein>
<dbReference type="GO" id="GO:0005576">
    <property type="term" value="C:extracellular region"/>
    <property type="evidence" value="ECO:0007669"/>
    <property type="project" value="UniProtKB-SubCell"/>
</dbReference>
<dbReference type="InterPro" id="IPR052295">
    <property type="entry name" value="Odorant-binding_protein"/>
</dbReference>
<organism evidence="6">
    <name type="scientific">Eupeodes corollae</name>
    <dbReference type="NCBI Taxonomy" id="290404"/>
    <lineage>
        <taxon>Eukaryota</taxon>
        <taxon>Metazoa</taxon>
        <taxon>Ecdysozoa</taxon>
        <taxon>Arthropoda</taxon>
        <taxon>Hexapoda</taxon>
        <taxon>Insecta</taxon>
        <taxon>Pterygota</taxon>
        <taxon>Neoptera</taxon>
        <taxon>Endopterygota</taxon>
        <taxon>Diptera</taxon>
        <taxon>Brachycera</taxon>
        <taxon>Muscomorpha</taxon>
        <taxon>Syrphoidea</taxon>
        <taxon>Syrphidae</taxon>
        <taxon>Syrphinae</taxon>
        <taxon>Syrphini</taxon>
        <taxon>Eupeodes</taxon>
        <taxon>Eupeodes</taxon>
    </lineage>
</organism>
<comment type="similarity">
    <text evidence="2">Belongs to the PBP/GOBP family.</text>
</comment>
<dbReference type="Pfam" id="PF22651">
    <property type="entry name" value="OBP47_like"/>
    <property type="match status" value="1"/>
</dbReference>
<sequence>MNRFGVLNLIVAIGLVATSVTDAIDCNSRPDFKNARECCPHEDFSGNEVIAKCKDYLNADDNSPPGGHGPGHKKMHFNTCYNECIMNETGLVDFETMKVDEAKTKTFLTDLLKEKPDFVQVVTDAILKCADHVKEMREKHANDPKPTLPPGGCKPCAAMFMHCVKKETTINCPTSAWKNDETCNNLREFMMVCKPPNHRGPPQ</sequence>
<dbReference type="PANTHER" id="PTHR21066:SF15">
    <property type="entry name" value="GH25962P-RELATED"/>
    <property type="match status" value="1"/>
</dbReference>
<reference evidence="6" key="1">
    <citation type="submission" date="2020-06" db="EMBL/GenBank/DDBJ databases">
        <authorList>
            <person name="Jia H.R."/>
        </authorList>
    </citation>
    <scope>NUCLEOTIDE SEQUENCE</scope>
</reference>
<evidence type="ECO:0000256" key="2">
    <source>
        <dbReference type="ARBA" id="ARBA00008098"/>
    </source>
</evidence>
<comment type="subcellular location">
    <subcellularLocation>
        <location evidence="1">Secreted</location>
    </subcellularLocation>
</comment>
<feature type="domain" description="OBP47-like" evidence="5">
    <location>
        <begin position="78"/>
        <end position="189"/>
    </location>
</feature>
<evidence type="ECO:0000259" key="5">
    <source>
        <dbReference type="Pfam" id="PF22651"/>
    </source>
</evidence>
<dbReference type="InterPro" id="IPR054577">
    <property type="entry name" value="OBP47-like_dom"/>
</dbReference>
<dbReference type="PANTHER" id="PTHR21066">
    <property type="entry name" value="ODORANT-BINDING PROTEIN 59A-RELATED"/>
    <property type="match status" value="1"/>
</dbReference>
<feature type="signal peptide" evidence="4">
    <location>
        <begin position="1"/>
        <end position="23"/>
    </location>
</feature>
<keyword evidence="4" id="KW-0732">Signal</keyword>
<keyword evidence="3" id="KW-0964">Secreted</keyword>
<evidence type="ECO:0000256" key="4">
    <source>
        <dbReference type="SAM" id="SignalP"/>
    </source>
</evidence>
<proteinExistence type="evidence at transcript level"/>
<dbReference type="Gene3D" id="1.10.238.270">
    <property type="match status" value="1"/>
</dbReference>
<dbReference type="EMBL" id="MT585319">
    <property type="protein sequence ID" value="QYL00032.1"/>
    <property type="molecule type" value="mRNA"/>
</dbReference>
<accession>A0A8F9RZJ7</accession>
<evidence type="ECO:0000256" key="3">
    <source>
        <dbReference type="ARBA" id="ARBA00022525"/>
    </source>
</evidence>
<evidence type="ECO:0000256" key="1">
    <source>
        <dbReference type="ARBA" id="ARBA00004613"/>
    </source>
</evidence>
<evidence type="ECO:0000313" key="6">
    <source>
        <dbReference type="EMBL" id="QYL00032.1"/>
    </source>
</evidence>
<name>A0A8F9RZJ7_9MUSC</name>
<feature type="chain" id="PRO_5034872321" evidence="4">
    <location>
        <begin position="24"/>
        <end position="203"/>
    </location>
</feature>
<dbReference type="AlphaFoldDB" id="A0A8F9RZJ7"/>